<keyword evidence="2" id="KW-0808">Transferase</keyword>
<dbReference type="PANTHER" id="PTHR43792">
    <property type="entry name" value="GNAT FAMILY, PUTATIVE (AFU_ORTHOLOGUE AFUA_3G00765)-RELATED-RELATED"/>
    <property type="match status" value="1"/>
</dbReference>
<evidence type="ECO:0000313" key="3">
    <source>
        <dbReference type="Proteomes" id="UP000539175"/>
    </source>
</evidence>
<dbReference type="InterPro" id="IPR016181">
    <property type="entry name" value="Acyl_CoA_acyltransferase"/>
</dbReference>
<dbReference type="Pfam" id="PF13302">
    <property type="entry name" value="Acetyltransf_3"/>
    <property type="match status" value="1"/>
</dbReference>
<sequence length="166" mass="18137">MRKIGRKALVELIELQDADFEWLTDERLPTRAGLIRPPGGLDDIAVLMVIRRMTRRLAEAGCRAAWMVVADKEVVGLCSYKAPPSAGQAEIGYGIAASRRTLGYATKAVGTIIKIARRDPGLRALVAETAVGNPASARVLEKNGFVEVGRRNDPEDGLMRLWELLV</sequence>
<name>A0A7X0B2G7_9PROT</name>
<keyword evidence="3" id="KW-1185">Reference proteome</keyword>
<organism evidence="2 3">
    <name type="scientific">Nitrospirillum iridis</name>
    <dbReference type="NCBI Taxonomy" id="765888"/>
    <lineage>
        <taxon>Bacteria</taxon>
        <taxon>Pseudomonadati</taxon>
        <taxon>Pseudomonadota</taxon>
        <taxon>Alphaproteobacteria</taxon>
        <taxon>Rhodospirillales</taxon>
        <taxon>Azospirillaceae</taxon>
        <taxon>Nitrospirillum</taxon>
    </lineage>
</organism>
<reference evidence="2 3" key="1">
    <citation type="submission" date="2020-08" db="EMBL/GenBank/DDBJ databases">
        <title>Genomic Encyclopedia of Type Strains, Phase IV (KMG-IV): sequencing the most valuable type-strain genomes for metagenomic binning, comparative biology and taxonomic classification.</title>
        <authorList>
            <person name="Goeker M."/>
        </authorList>
    </citation>
    <scope>NUCLEOTIDE SEQUENCE [LARGE SCALE GENOMIC DNA]</scope>
    <source>
        <strain evidence="2 3">DSM 22198</strain>
    </source>
</reference>
<dbReference type="EMBL" id="JACIIZ010000018">
    <property type="protein sequence ID" value="MBB6254524.1"/>
    <property type="molecule type" value="Genomic_DNA"/>
</dbReference>
<dbReference type="RefSeq" id="WP_184807041.1">
    <property type="nucleotide sequence ID" value="NZ_JACIIZ010000018.1"/>
</dbReference>
<dbReference type="Gene3D" id="3.40.630.30">
    <property type="match status" value="1"/>
</dbReference>
<dbReference type="PROSITE" id="PS51186">
    <property type="entry name" value="GNAT"/>
    <property type="match status" value="1"/>
</dbReference>
<gene>
    <name evidence="2" type="ORF">FHS74_005114</name>
</gene>
<dbReference type="SUPFAM" id="SSF55729">
    <property type="entry name" value="Acyl-CoA N-acyltransferases (Nat)"/>
    <property type="match status" value="1"/>
</dbReference>
<dbReference type="InterPro" id="IPR000182">
    <property type="entry name" value="GNAT_dom"/>
</dbReference>
<protein>
    <submittedName>
        <fullName evidence="2">RimJ/RimL family protein N-acetyltransferase</fullName>
    </submittedName>
</protein>
<dbReference type="PANTHER" id="PTHR43792:SF13">
    <property type="entry name" value="ACETYLTRANSFERASE"/>
    <property type="match status" value="1"/>
</dbReference>
<dbReference type="GO" id="GO:0016747">
    <property type="term" value="F:acyltransferase activity, transferring groups other than amino-acyl groups"/>
    <property type="evidence" value="ECO:0007669"/>
    <property type="project" value="InterPro"/>
</dbReference>
<dbReference type="InterPro" id="IPR051531">
    <property type="entry name" value="N-acetyltransferase"/>
</dbReference>
<feature type="domain" description="N-acetyltransferase" evidence="1">
    <location>
        <begin position="1"/>
        <end position="166"/>
    </location>
</feature>
<dbReference type="AlphaFoldDB" id="A0A7X0B2G7"/>
<accession>A0A7X0B2G7</accession>
<proteinExistence type="predicted"/>
<dbReference type="Proteomes" id="UP000539175">
    <property type="component" value="Unassembled WGS sequence"/>
</dbReference>
<comment type="caution">
    <text evidence="2">The sequence shown here is derived from an EMBL/GenBank/DDBJ whole genome shotgun (WGS) entry which is preliminary data.</text>
</comment>
<evidence type="ECO:0000259" key="1">
    <source>
        <dbReference type="PROSITE" id="PS51186"/>
    </source>
</evidence>
<evidence type="ECO:0000313" key="2">
    <source>
        <dbReference type="EMBL" id="MBB6254524.1"/>
    </source>
</evidence>